<reference evidence="2 3" key="1">
    <citation type="submission" date="2017-12" db="EMBL/GenBank/DDBJ databases">
        <title>Comparative genomics of Botrytis spp.</title>
        <authorList>
            <person name="Valero-Jimenez C.A."/>
            <person name="Tapia P."/>
            <person name="Veloso J."/>
            <person name="Silva-Moreno E."/>
            <person name="Staats M."/>
            <person name="Valdes J.H."/>
            <person name="Van Kan J.A.L."/>
        </authorList>
    </citation>
    <scope>NUCLEOTIDE SEQUENCE [LARGE SCALE GENOMIC DNA]</scope>
    <source>
        <strain evidence="2 3">Bt9001</strain>
    </source>
</reference>
<evidence type="ECO:0000313" key="2">
    <source>
        <dbReference type="EMBL" id="TGO08824.1"/>
    </source>
</evidence>
<dbReference type="Proteomes" id="UP000297777">
    <property type="component" value="Unassembled WGS sequence"/>
</dbReference>
<feature type="region of interest" description="Disordered" evidence="1">
    <location>
        <begin position="56"/>
        <end position="80"/>
    </location>
</feature>
<sequence>MEDLVTRRASASASRSALLVTRDTLRNDIIPKLLLTSESDSHSVDDLETWYKETKSAPKDRVAEARTQERSELESHRNKLTEATEATSRLKVVEEQHIRLRAPVKQNSVRLQSVLESELSVFLKVVAPFLDGDKVLDVVDSVFPQTVRRPPRPLLAEPTRITKTKGTITAKHRQGPRFITAKFQDSKSKRHARGDGCNELLNPRSTVSPGSSCISSMPDRTRLDQSTALIELQNKRSLPEKAYNKFQVAFDITNLEIMCMQELGTNISQSDESYLLHQTNDAITVSIPHHRQGSCMVLADIFDTHPNRPIHPYLDAYMNMLVHIAEASKSGRRPHLNHNLLTHVPWLQARFESTTNNHDTHILSKFLRLMLGTI</sequence>
<name>A0A4Z1E9D8_9HELO</name>
<dbReference type="AlphaFoldDB" id="A0A4Z1E9D8"/>
<dbReference type="EMBL" id="PQXH01000190">
    <property type="protein sequence ID" value="TGO08824.1"/>
    <property type="molecule type" value="Genomic_DNA"/>
</dbReference>
<proteinExistence type="predicted"/>
<organism evidence="2 3">
    <name type="scientific">Botrytis tulipae</name>
    <dbReference type="NCBI Taxonomy" id="87230"/>
    <lineage>
        <taxon>Eukaryota</taxon>
        <taxon>Fungi</taxon>
        <taxon>Dikarya</taxon>
        <taxon>Ascomycota</taxon>
        <taxon>Pezizomycotina</taxon>
        <taxon>Leotiomycetes</taxon>
        <taxon>Helotiales</taxon>
        <taxon>Sclerotiniaceae</taxon>
        <taxon>Botrytis</taxon>
    </lineage>
</organism>
<keyword evidence="3" id="KW-1185">Reference proteome</keyword>
<protein>
    <submittedName>
        <fullName evidence="2">Uncharacterized protein</fullName>
    </submittedName>
</protein>
<accession>A0A4Z1E9D8</accession>
<gene>
    <name evidence="2" type="ORF">BTUL_0190g00080</name>
</gene>
<evidence type="ECO:0000256" key="1">
    <source>
        <dbReference type="SAM" id="MobiDB-lite"/>
    </source>
</evidence>
<comment type="caution">
    <text evidence="2">The sequence shown here is derived from an EMBL/GenBank/DDBJ whole genome shotgun (WGS) entry which is preliminary data.</text>
</comment>
<evidence type="ECO:0000313" key="3">
    <source>
        <dbReference type="Proteomes" id="UP000297777"/>
    </source>
</evidence>